<evidence type="ECO:0000256" key="12">
    <source>
        <dbReference type="SAM" id="MobiDB-lite"/>
    </source>
</evidence>
<dbReference type="PANTHER" id="PTHR43531">
    <property type="entry name" value="PROTEIN ICFG"/>
    <property type="match status" value="1"/>
</dbReference>
<keyword evidence="5" id="KW-0997">Cell inner membrane</keyword>
<evidence type="ECO:0000256" key="2">
    <source>
        <dbReference type="ARBA" id="ARBA00022475"/>
    </source>
</evidence>
<dbReference type="SUPFAM" id="SSF58104">
    <property type="entry name" value="Methyl-accepting chemotaxis protein (MCP) signaling domain"/>
    <property type="match status" value="1"/>
</dbReference>
<keyword evidence="7 13" id="KW-1133">Transmembrane helix</keyword>
<feature type="transmembrane region" description="Helical" evidence="13">
    <location>
        <begin position="6"/>
        <end position="32"/>
    </location>
</feature>
<comment type="similarity">
    <text evidence="10">Belongs to the methyl-accepting chemotaxis (MCP) protein family.</text>
</comment>
<dbReference type="PANTHER" id="PTHR43531:SF14">
    <property type="entry name" value="METHYL-ACCEPTING CHEMOTAXIS PROTEIN I-RELATED"/>
    <property type="match status" value="1"/>
</dbReference>
<evidence type="ECO:0000256" key="3">
    <source>
        <dbReference type="ARBA" id="ARBA00022481"/>
    </source>
</evidence>
<dbReference type="InterPro" id="IPR003660">
    <property type="entry name" value="HAMP_dom"/>
</dbReference>
<keyword evidence="4" id="KW-0145">Chemotaxis</keyword>
<dbReference type="Pfam" id="PF00015">
    <property type="entry name" value="MCPsignal"/>
    <property type="match status" value="1"/>
</dbReference>
<evidence type="ECO:0000313" key="17">
    <source>
        <dbReference type="Proteomes" id="UP000648257"/>
    </source>
</evidence>
<protein>
    <submittedName>
        <fullName evidence="16">Tar ligand binding domain-containing protein</fullName>
    </submittedName>
</protein>
<organism evidence="16 17">
    <name type="scientific">Undibacterium seohonense</name>
    <dbReference type="NCBI Taxonomy" id="1344950"/>
    <lineage>
        <taxon>Bacteria</taxon>
        <taxon>Pseudomonadati</taxon>
        <taxon>Pseudomonadota</taxon>
        <taxon>Betaproteobacteria</taxon>
        <taxon>Burkholderiales</taxon>
        <taxon>Oxalobacteraceae</taxon>
        <taxon>Undibacterium</taxon>
    </lineage>
</organism>
<dbReference type="SMART" id="SM00283">
    <property type="entry name" value="MA"/>
    <property type="match status" value="1"/>
</dbReference>
<feature type="transmembrane region" description="Helical" evidence="13">
    <location>
        <begin position="186"/>
        <end position="210"/>
    </location>
</feature>
<feature type="compositionally biased region" description="Low complexity" evidence="12">
    <location>
        <begin position="523"/>
        <end position="539"/>
    </location>
</feature>
<evidence type="ECO:0000256" key="8">
    <source>
        <dbReference type="ARBA" id="ARBA00023136"/>
    </source>
</evidence>
<keyword evidence="3" id="KW-0488">Methylation</keyword>
<dbReference type="InterPro" id="IPR035440">
    <property type="entry name" value="4HB_MCP_dom_sf"/>
</dbReference>
<feature type="region of interest" description="Disordered" evidence="12">
    <location>
        <begin position="283"/>
        <end position="302"/>
    </location>
</feature>
<keyword evidence="17" id="KW-1185">Reference proteome</keyword>
<dbReference type="RefSeq" id="WP_186922631.1">
    <property type="nucleotide sequence ID" value="NZ_JACOFW010000008.1"/>
</dbReference>
<dbReference type="InterPro" id="IPR004090">
    <property type="entry name" value="Chemotax_Me-accpt_rcpt"/>
</dbReference>
<feature type="compositionally biased region" description="Polar residues" evidence="12">
    <location>
        <begin position="284"/>
        <end position="302"/>
    </location>
</feature>
<name>A0ABR6X3M5_9BURK</name>
<keyword evidence="2" id="KW-1003">Cell membrane</keyword>
<dbReference type="InterPro" id="IPR051310">
    <property type="entry name" value="MCP_chemotaxis"/>
</dbReference>
<dbReference type="Gene3D" id="1.10.287.950">
    <property type="entry name" value="Methyl-accepting chemotaxis protein"/>
    <property type="match status" value="1"/>
</dbReference>
<feature type="domain" description="HAMP" evidence="15">
    <location>
        <begin position="211"/>
        <end position="263"/>
    </location>
</feature>
<evidence type="ECO:0000313" key="16">
    <source>
        <dbReference type="EMBL" id="MBC3807543.1"/>
    </source>
</evidence>
<dbReference type="PROSITE" id="PS50885">
    <property type="entry name" value="HAMP"/>
    <property type="match status" value="1"/>
</dbReference>
<evidence type="ECO:0000256" key="11">
    <source>
        <dbReference type="PROSITE-ProRule" id="PRU00284"/>
    </source>
</evidence>
<dbReference type="Proteomes" id="UP000648257">
    <property type="component" value="Unassembled WGS sequence"/>
</dbReference>
<dbReference type="CDD" id="cd06225">
    <property type="entry name" value="HAMP"/>
    <property type="match status" value="1"/>
</dbReference>
<keyword evidence="6 13" id="KW-0812">Transmembrane</keyword>
<dbReference type="CDD" id="cd11386">
    <property type="entry name" value="MCP_signal"/>
    <property type="match status" value="1"/>
</dbReference>
<dbReference type="SMART" id="SM00304">
    <property type="entry name" value="HAMP"/>
    <property type="match status" value="1"/>
</dbReference>
<dbReference type="PRINTS" id="PR00260">
    <property type="entry name" value="CHEMTRNSDUCR"/>
</dbReference>
<keyword evidence="8 13" id="KW-0472">Membrane</keyword>
<evidence type="ECO:0000256" key="4">
    <source>
        <dbReference type="ARBA" id="ARBA00022500"/>
    </source>
</evidence>
<feature type="region of interest" description="Disordered" evidence="12">
    <location>
        <begin position="517"/>
        <end position="572"/>
    </location>
</feature>
<dbReference type="EMBL" id="JACOFW010000008">
    <property type="protein sequence ID" value="MBC3807543.1"/>
    <property type="molecule type" value="Genomic_DNA"/>
</dbReference>
<evidence type="ECO:0000256" key="13">
    <source>
        <dbReference type="SAM" id="Phobius"/>
    </source>
</evidence>
<reference evidence="16 17" key="1">
    <citation type="submission" date="2020-08" db="EMBL/GenBank/DDBJ databases">
        <title>Novel species isolated from subtropical streams in China.</title>
        <authorList>
            <person name="Lu H."/>
        </authorList>
    </citation>
    <scope>NUCLEOTIDE SEQUENCE [LARGE SCALE GENOMIC DNA]</scope>
    <source>
        <strain evidence="16 17">KACC 16656</strain>
    </source>
</reference>
<keyword evidence="9 11" id="KW-0807">Transducer</keyword>
<comment type="caution">
    <text evidence="16">The sequence shown here is derived from an EMBL/GenBank/DDBJ whole genome shotgun (WGS) entry which is preliminary data.</text>
</comment>
<evidence type="ECO:0000259" key="14">
    <source>
        <dbReference type="PROSITE" id="PS50111"/>
    </source>
</evidence>
<evidence type="ECO:0000256" key="7">
    <source>
        <dbReference type="ARBA" id="ARBA00022989"/>
    </source>
</evidence>
<accession>A0ABR6X3M5</accession>
<evidence type="ECO:0000256" key="10">
    <source>
        <dbReference type="ARBA" id="ARBA00029447"/>
    </source>
</evidence>
<dbReference type="SUPFAM" id="SSF47170">
    <property type="entry name" value="Aspartate receptor, ligand-binding domain"/>
    <property type="match status" value="1"/>
</dbReference>
<dbReference type="Pfam" id="PF02203">
    <property type="entry name" value="TarH"/>
    <property type="match status" value="1"/>
</dbReference>
<evidence type="ECO:0000256" key="1">
    <source>
        <dbReference type="ARBA" id="ARBA00004429"/>
    </source>
</evidence>
<proteinExistence type="inferred from homology"/>
<dbReference type="InterPro" id="IPR003122">
    <property type="entry name" value="Tar_rcpt_lig-bd"/>
</dbReference>
<evidence type="ECO:0000256" key="6">
    <source>
        <dbReference type="ARBA" id="ARBA00022692"/>
    </source>
</evidence>
<gene>
    <name evidence="16" type="ORF">H8K52_09320</name>
</gene>
<evidence type="ECO:0000259" key="15">
    <source>
        <dbReference type="PROSITE" id="PS50885"/>
    </source>
</evidence>
<dbReference type="PROSITE" id="PS50111">
    <property type="entry name" value="CHEMOTAXIS_TRANSDUC_2"/>
    <property type="match status" value="1"/>
</dbReference>
<evidence type="ECO:0000256" key="5">
    <source>
        <dbReference type="ARBA" id="ARBA00022519"/>
    </source>
</evidence>
<dbReference type="InterPro" id="IPR004089">
    <property type="entry name" value="MCPsignal_dom"/>
</dbReference>
<evidence type="ECO:0000256" key="9">
    <source>
        <dbReference type="ARBA" id="ARBA00023224"/>
    </source>
</evidence>
<feature type="domain" description="Methyl-accepting transducer" evidence="14">
    <location>
        <begin position="268"/>
        <end position="497"/>
    </location>
</feature>
<dbReference type="Pfam" id="PF00672">
    <property type="entry name" value="HAMP"/>
    <property type="match status" value="1"/>
</dbReference>
<comment type="subcellular location">
    <subcellularLocation>
        <location evidence="1">Cell inner membrane</location>
        <topology evidence="1">Multi-pass membrane protein</topology>
    </subcellularLocation>
</comment>
<sequence>MFNVTIKFRLIATMTVMGIMLIVGGLMGIWGVKNSNAIISELFAVQMPSMQSLSDSRVTYLRARVLLDRAIAHPDMANNAETLKRIDGYLVDASEDWNKFLKLPMSEGEKPVVAEAKELLDKFLKEGFLPALAATKAGNVEEADRINAGPMGKLYENYSQKIIKLESMQFMLAEAHLKASQQAFKVFMWVDIVGVLAGLLAVAISAYFLLAAISHPLQFVLTQFEAIGNGDLSTQIKAKSNDEMGQLLTGLENMRQNLVQTVTVVRQGSSSIAVSSEEIASGNMDLSSRTENQAASLEETASSMEELTSTVQQNADNARQANTLALKASGVASKGGQVVGDVVHTMNSIKDSSKKIVDIIGVIDGIAFQTNILALNAAVEAARAGEQGRGFAVVASEVRSLAQRSASAAKEIKELINDSVNKVDAGSKLVDDAGQTMDEIVVSIKGVADIMAEITAASVEQSDGIAQVNIAISKMDEAVQQNAALVEEAAAAAGSMQDQANNLNQAVSIFKLNANDRGQHSGASPAVKAAKQAKPASKPTGKKSTMKSLAHQPAASSGASKKNASDQDWEEF</sequence>